<evidence type="ECO:0000313" key="8">
    <source>
        <dbReference type="EMBL" id="GIJ74064.1"/>
    </source>
</evidence>
<dbReference type="EMBL" id="BOPH01000129">
    <property type="protein sequence ID" value="GIJ74064.1"/>
    <property type="molecule type" value="Genomic_DNA"/>
</dbReference>
<evidence type="ECO:0000259" key="7">
    <source>
        <dbReference type="Pfam" id="PF00482"/>
    </source>
</evidence>
<sequence length="283" mass="29656">MPLLLGAGFGLGIAIIVAGLRRDSRPLWTGRGGRWLAAMRGLGPIRVAAGLVSAAVVWVATGWLVGGVLTCLAEWALPGLIIGAEQARQNRLRRVEGIATWVESLVATLGGAAGLEQAIITTAPTAPAPIRPQVTAMADALRVGARLPEVLRGFSSEVGDPFADTVAASLLLASTQGAGRLADPLTLLASAAREEVAAQRRVERGRAKAATDARLIIATTLAMAVGLVVFNRGYLRPYDTVTGQIVLAVVGVLFAIGFRWLSRLARPQELPRVLEVSVEAGRR</sequence>
<gene>
    <name evidence="8" type="ORF">Voc01_089810</name>
</gene>
<feature type="transmembrane region" description="Helical" evidence="6">
    <location>
        <begin position="35"/>
        <end position="57"/>
    </location>
</feature>
<name>A0A8J4EGN5_9ACTN</name>
<feature type="transmembrane region" description="Helical" evidence="6">
    <location>
        <begin position="63"/>
        <end position="84"/>
    </location>
</feature>
<proteinExistence type="predicted"/>
<keyword evidence="5 6" id="KW-0472">Membrane</keyword>
<dbReference type="PANTHER" id="PTHR35007:SF3">
    <property type="entry name" value="POSSIBLE CONSERVED ALANINE RICH MEMBRANE PROTEIN"/>
    <property type="match status" value="1"/>
</dbReference>
<evidence type="ECO:0000256" key="2">
    <source>
        <dbReference type="ARBA" id="ARBA00022475"/>
    </source>
</evidence>
<dbReference type="InterPro" id="IPR018076">
    <property type="entry name" value="T2SS_GspF_dom"/>
</dbReference>
<protein>
    <submittedName>
        <fullName evidence="8">Type II secretion system protein</fullName>
    </submittedName>
</protein>
<comment type="caution">
    <text evidence="8">The sequence shown here is derived from an EMBL/GenBank/DDBJ whole genome shotgun (WGS) entry which is preliminary data.</text>
</comment>
<feature type="transmembrane region" description="Helical" evidence="6">
    <location>
        <begin position="241"/>
        <end position="262"/>
    </location>
</feature>
<evidence type="ECO:0000256" key="4">
    <source>
        <dbReference type="ARBA" id="ARBA00022989"/>
    </source>
</evidence>
<keyword evidence="9" id="KW-1185">Reference proteome</keyword>
<evidence type="ECO:0000256" key="3">
    <source>
        <dbReference type="ARBA" id="ARBA00022692"/>
    </source>
</evidence>
<accession>A0A8J4EGN5</accession>
<reference evidence="8" key="1">
    <citation type="submission" date="2021-01" db="EMBL/GenBank/DDBJ databases">
        <title>Whole genome shotgun sequence of Virgisporangium ochraceum NBRC 16418.</title>
        <authorList>
            <person name="Komaki H."/>
            <person name="Tamura T."/>
        </authorList>
    </citation>
    <scope>NUCLEOTIDE SEQUENCE</scope>
    <source>
        <strain evidence="8">NBRC 16418</strain>
    </source>
</reference>
<dbReference type="PANTHER" id="PTHR35007">
    <property type="entry name" value="INTEGRAL MEMBRANE PROTEIN-RELATED"/>
    <property type="match status" value="1"/>
</dbReference>
<keyword evidence="4 6" id="KW-1133">Transmembrane helix</keyword>
<dbReference type="AlphaFoldDB" id="A0A8J4EGN5"/>
<feature type="transmembrane region" description="Helical" evidence="6">
    <location>
        <begin position="215"/>
        <end position="235"/>
    </location>
</feature>
<evidence type="ECO:0000256" key="5">
    <source>
        <dbReference type="ARBA" id="ARBA00023136"/>
    </source>
</evidence>
<evidence type="ECO:0000313" key="9">
    <source>
        <dbReference type="Proteomes" id="UP000635606"/>
    </source>
</evidence>
<keyword evidence="2" id="KW-1003">Cell membrane</keyword>
<dbReference type="GO" id="GO:0005886">
    <property type="term" value="C:plasma membrane"/>
    <property type="evidence" value="ECO:0007669"/>
    <property type="project" value="UniProtKB-SubCell"/>
</dbReference>
<comment type="subcellular location">
    <subcellularLocation>
        <location evidence="1">Cell membrane</location>
        <topology evidence="1">Multi-pass membrane protein</topology>
    </subcellularLocation>
</comment>
<feature type="domain" description="Type II secretion system protein GspF" evidence="7">
    <location>
        <begin position="102"/>
        <end position="226"/>
    </location>
</feature>
<keyword evidence="3 6" id="KW-0812">Transmembrane</keyword>
<evidence type="ECO:0000256" key="1">
    <source>
        <dbReference type="ARBA" id="ARBA00004651"/>
    </source>
</evidence>
<evidence type="ECO:0000256" key="6">
    <source>
        <dbReference type="SAM" id="Phobius"/>
    </source>
</evidence>
<organism evidence="8 9">
    <name type="scientific">Virgisporangium ochraceum</name>
    <dbReference type="NCBI Taxonomy" id="65505"/>
    <lineage>
        <taxon>Bacteria</taxon>
        <taxon>Bacillati</taxon>
        <taxon>Actinomycetota</taxon>
        <taxon>Actinomycetes</taxon>
        <taxon>Micromonosporales</taxon>
        <taxon>Micromonosporaceae</taxon>
        <taxon>Virgisporangium</taxon>
    </lineage>
</organism>
<feature type="transmembrane region" description="Helical" evidence="6">
    <location>
        <begin position="6"/>
        <end position="23"/>
    </location>
</feature>
<dbReference type="Proteomes" id="UP000635606">
    <property type="component" value="Unassembled WGS sequence"/>
</dbReference>
<dbReference type="Pfam" id="PF00482">
    <property type="entry name" value="T2SSF"/>
    <property type="match status" value="1"/>
</dbReference>